<evidence type="ECO:0000256" key="3">
    <source>
        <dbReference type="ARBA" id="ARBA00022840"/>
    </source>
</evidence>
<dbReference type="RefSeq" id="WP_284152593.1">
    <property type="nucleotide sequence ID" value="NZ_AP025516.1"/>
</dbReference>
<proteinExistence type="predicted"/>
<evidence type="ECO:0000256" key="2">
    <source>
        <dbReference type="ARBA" id="ARBA00022741"/>
    </source>
</evidence>
<keyword evidence="7" id="KW-1185">Reference proteome</keyword>
<feature type="domain" description="ATP-grasp" evidence="5">
    <location>
        <begin position="118"/>
        <end position="307"/>
    </location>
</feature>
<evidence type="ECO:0000313" key="7">
    <source>
        <dbReference type="Proteomes" id="UP000830055"/>
    </source>
</evidence>
<dbReference type="Gene3D" id="3.40.50.20">
    <property type="match status" value="1"/>
</dbReference>
<dbReference type="InterPro" id="IPR013815">
    <property type="entry name" value="ATP_grasp_subdomain_1"/>
</dbReference>
<evidence type="ECO:0000259" key="5">
    <source>
        <dbReference type="PROSITE" id="PS50975"/>
    </source>
</evidence>
<reference evidence="6 7" key="1">
    <citation type="submission" date="2022-01" db="EMBL/GenBank/DDBJ databases">
        <title>Desulfofustis limnae sp. nov., a novel mesophilic sulfate-reducing bacterium isolated from marsh soil.</title>
        <authorList>
            <person name="Watanabe M."/>
            <person name="Takahashi A."/>
            <person name="Kojima H."/>
            <person name="Fukui M."/>
        </authorList>
    </citation>
    <scope>NUCLEOTIDE SEQUENCE [LARGE SCALE GENOMIC DNA]</scope>
    <source>
        <strain evidence="6 7">PPLL</strain>
    </source>
</reference>
<evidence type="ECO:0000313" key="6">
    <source>
        <dbReference type="EMBL" id="BDD89283.1"/>
    </source>
</evidence>
<dbReference type="InterPro" id="IPR052032">
    <property type="entry name" value="ATP-dep_AA_Ligase"/>
</dbReference>
<dbReference type="GO" id="GO:0016874">
    <property type="term" value="F:ligase activity"/>
    <property type="evidence" value="ECO:0007669"/>
    <property type="project" value="UniProtKB-KW"/>
</dbReference>
<evidence type="ECO:0000256" key="1">
    <source>
        <dbReference type="ARBA" id="ARBA00022598"/>
    </source>
</evidence>
<dbReference type="PROSITE" id="PS50975">
    <property type="entry name" value="ATP_GRASP"/>
    <property type="match status" value="1"/>
</dbReference>
<dbReference type="Gene3D" id="3.30.470.20">
    <property type="entry name" value="ATP-grasp fold, B domain"/>
    <property type="match status" value="1"/>
</dbReference>
<dbReference type="Gene3D" id="3.30.1490.20">
    <property type="entry name" value="ATP-grasp fold, A domain"/>
    <property type="match status" value="1"/>
</dbReference>
<dbReference type="Proteomes" id="UP000830055">
    <property type="component" value="Chromosome"/>
</dbReference>
<dbReference type="PANTHER" id="PTHR43585">
    <property type="entry name" value="FUMIPYRROLE BIOSYNTHESIS PROTEIN C"/>
    <property type="match status" value="1"/>
</dbReference>
<gene>
    <name evidence="6" type="ORF">DPPLL_36480</name>
</gene>
<dbReference type="PANTHER" id="PTHR43585:SF2">
    <property type="entry name" value="ATP-GRASP ENZYME FSQD"/>
    <property type="match status" value="1"/>
</dbReference>
<dbReference type="Pfam" id="PF13535">
    <property type="entry name" value="ATP-grasp_4"/>
    <property type="match status" value="1"/>
</dbReference>
<accession>A0ABM7WE76</accession>
<keyword evidence="1 6" id="KW-0436">Ligase</keyword>
<evidence type="ECO:0000256" key="4">
    <source>
        <dbReference type="PROSITE-ProRule" id="PRU00409"/>
    </source>
</evidence>
<protein>
    <submittedName>
        <fullName evidence="6">Carboxylate--amine ligase</fullName>
    </submittedName>
</protein>
<dbReference type="InterPro" id="IPR011761">
    <property type="entry name" value="ATP-grasp"/>
</dbReference>
<dbReference type="SUPFAM" id="SSF56059">
    <property type="entry name" value="Glutathione synthetase ATP-binding domain-like"/>
    <property type="match status" value="1"/>
</dbReference>
<dbReference type="EMBL" id="AP025516">
    <property type="protein sequence ID" value="BDD89283.1"/>
    <property type="molecule type" value="Genomic_DNA"/>
</dbReference>
<sequence>MMNCVFLSPHFPPQYHLFCRHLKEAGATALGIGDASYETLSPEIRSSLTEYYRVNRMDDYDELLRACGYFTHAYGKIDRIDSLNEHWLSTEAQLRDDFNVYGVRQHDIGMIRRKSEMKKRFRAAGVPVAAGRVVHSLGDAVALLKEIGFPVVVKPDVGVGALDTARLDSVEDLERFFLGKDPSAYIIESFVNGTICSFDGLCNREGAPIFWTAHVFSQGIMETVNESRHLSYHSLREIPPALEDAGRRCLKSFNVQEQFFHLEFFQTSAEQYTALEVNMRPPGGFTTDMFNYACDIDIYRIWAELLVRNKDCLEFERRYHCCYASRKHGLPYSHTHQDIIGRYGDWLCQVVQVPGVFAGALGDIGYIFRSRDLQRIEEISGFIHQTSIHEA</sequence>
<keyword evidence="3 4" id="KW-0067">ATP-binding</keyword>
<organism evidence="6 7">
    <name type="scientific">Desulfofustis limnaeus</name>
    <dbReference type="NCBI Taxonomy" id="2740163"/>
    <lineage>
        <taxon>Bacteria</taxon>
        <taxon>Pseudomonadati</taxon>
        <taxon>Thermodesulfobacteriota</taxon>
        <taxon>Desulfobulbia</taxon>
        <taxon>Desulfobulbales</taxon>
        <taxon>Desulfocapsaceae</taxon>
        <taxon>Desulfofustis</taxon>
    </lineage>
</organism>
<name>A0ABM7WE76_9BACT</name>
<keyword evidence="2 4" id="KW-0547">Nucleotide-binding</keyword>